<dbReference type="AlphaFoldDB" id="A0A6V7XST4"/>
<sequence>MKQKKYIIVNVSIITMYNIFIFFIVILPVYEKYEIVRIPGNPMDIMIIVSATGQIRNVFPIIIYIITLVNYLFVGIITKFVTGTICQPKNYYFHAEEKFIGWGMELLITE</sequence>
<accession>A0A6V7XST4</accession>
<feature type="transmembrane region" description="Helical" evidence="1">
    <location>
        <begin position="7"/>
        <end position="30"/>
    </location>
</feature>
<keyword evidence="1" id="KW-1133">Transmembrane helix</keyword>
<evidence type="ECO:0000256" key="1">
    <source>
        <dbReference type="SAM" id="Phobius"/>
    </source>
</evidence>
<organism evidence="2 3">
    <name type="scientific">Meloidogyne enterolobii</name>
    <name type="common">Root-knot nematode worm</name>
    <name type="synonym">Meloidogyne mayaguensis</name>
    <dbReference type="NCBI Taxonomy" id="390850"/>
    <lineage>
        <taxon>Eukaryota</taxon>
        <taxon>Metazoa</taxon>
        <taxon>Ecdysozoa</taxon>
        <taxon>Nematoda</taxon>
        <taxon>Chromadorea</taxon>
        <taxon>Rhabditida</taxon>
        <taxon>Tylenchina</taxon>
        <taxon>Tylenchomorpha</taxon>
        <taxon>Tylenchoidea</taxon>
        <taxon>Meloidogynidae</taxon>
        <taxon>Meloidogyninae</taxon>
        <taxon>Meloidogyne</taxon>
    </lineage>
</organism>
<dbReference type="Proteomes" id="UP000580250">
    <property type="component" value="Unassembled WGS sequence"/>
</dbReference>
<proteinExistence type="predicted"/>
<dbReference type="EMBL" id="CAJEWN010002184">
    <property type="protein sequence ID" value="CAD2202376.1"/>
    <property type="molecule type" value="Genomic_DNA"/>
</dbReference>
<comment type="caution">
    <text evidence="2">The sequence shown here is derived from an EMBL/GenBank/DDBJ whole genome shotgun (WGS) entry which is preliminary data.</text>
</comment>
<gene>
    <name evidence="2" type="ORF">MENT_LOCUS56004</name>
</gene>
<evidence type="ECO:0000313" key="3">
    <source>
        <dbReference type="Proteomes" id="UP000580250"/>
    </source>
</evidence>
<evidence type="ECO:0000313" key="2">
    <source>
        <dbReference type="EMBL" id="CAD2202376.1"/>
    </source>
</evidence>
<name>A0A6V7XST4_MELEN</name>
<reference evidence="2 3" key="1">
    <citation type="submission" date="2020-08" db="EMBL/GenBank/DDBJ databases">
        <authorList>
            <person name="Koutsovoulos G."/>
            <person name="Danchin GJ E."/>
        </authorList>
    </citation>
    <scope>NUCLEOTIDE SEQUENCE [LARGE SCALE GENOMIC DNA]</scope>
</reference>
<keyword evidence="1" id="KW-0812">Transmembrane</keyword>
<feature type="transmembrane region" description="Helical" evidence="1">
    <location>
        <begin position="61"/>
        <end position="81"/>
    </location>
</feature>
<keyword evidence="1" id="KW-0472">Membrane</keyword>
<protein>
    <submittedName>
        <fullName evidence="2">Uncharacterized protein</fullName>
    </submittedName>
</protein>